<name>A0AAV9A3I0_ACOGR</name>
<dbReference type="EMBL" id="JAUJYN010000013">
    <property type="protein sequence ID" value="KAK1258724.1"/>
    <property type="molecule type" value="Genomic_DNA"/>
</dbReference>
<accession>A0AAV9A3I0</accession>
<dbReference type="Proteomes" id="UP001179952">
    <property type="component" value="Unassembled WGS sequence"/>
</dbReference>
<reference evidence="1" key="2">
    <citation type="submission" date="2023-06" db="EMBL/GenBank/DDBJ databases">
        <authorList>
            <person name="Ma L."/>
            <person name="Liu K.-W."/>
            <person name="Li Z."/>
            <person name="Hsiao Y.-Y."/>
            <person name="Qi Y."/>
            <person name="Fu T."/>
            <person name="Tang G."/>
            <person name="Zhang D."/>
            <person name="Sun W.-H."/>
            <person name="Liu D.-K."/>
            <person name="Li Y."/>
            <person name="Chen G.-Z."/>
            <person name="Liu X.-D."/>
            <person name="Liao X.-Y."/>
            <person name="Jiang Y.-T."/>
            <person name="Yu X."/>
            <person name="Hao Y."/>
            <person name="Huang J."/>
            <person name="Zhao X.-W."/>
            <person name="Ke S."/>
            <person name="Chen Y.-Y."/>
            <person name="Wu W.-L."/>
            <person name="Hsu J.-L."/>
            <person name="Lin Y.-F."/>
            <person name="Huang M.-D."/>
            <person name="Li C.-Y."/>
            <person name="Huang L."/>
            <person name="Wang Z.-W."/>
            <person name="Zhao X."/>
            <person name="Zhong W.-Y."/>
            <person name="Peng D.-H."/>
            <person name="Ahmad S."/>
            <person name="Lan S."/>
            <person name="Zhang J.-S."/>
            <person name="Tsai W.-C."/>
            <person name="Van De Peer Y."/>
            <person name="Liu Z.-J."/>
        </authorList>
    </citation>
    <scope>NUCLEOTIDE SEQUENCE</scope>
    <source>
        <strain evidence="1">SCP</strain>
        <tissue evidence="1">Leaves</tissue>
    </source>
</reference>
<sequence length="82" mass="9553">MEVEEEEKGTSSDDYLSSPIDRIRHLRHFQGIIWISRIVKGLYGFQSVYRGLFEFVRNQKSLQWTSFDVPCSSPNIAIRSLS</sequence>
<dbReference type="AlphaFoldDB" id="A0AAV9A3I0"/>
<proteinExistence type="predicted"/>
<comment type="caution">
    <text evidence="1">The sequence shown here is derived from an EMBL/GenBank/DDBJ whole genome shotgun (WGS) entry which is preliminary data.</text>
</comment>
<protein>
    <submittedName>
        <fullName evidence="1">Uncharacterized protein</fullName>
    </submittedName>
</protein>
<evidence type="ECO:0000313" key="2">
    <source>
        <dbReference type="Proteomes" id="UP001179952"/>
    </source>
</evidence>
<reference evidence="1" key="1">
    <citation type="journal article" date="2023" name="Nat. Commun.">
        <title>Diploid and tetraploid genomes of Acorus and the evolution of monocots.</title>
        <authorList>
            <person name="Ma L."/>
            <person name="Liu K.W."/>
            <person name="Li Z."/>
            <person name="Hsiao Y.Y."/>
            <person name="Qi Y."/>
            <person name="Fu T."/>
            <person name="Tang G.D."/>
            <person name="Zhang D."/>
            <person name="Sun W.H."/>
            <person name="Liu D.K."/>
            <person name="Li Y."/>
            <person name="Chen G.Z."/>
            <person name="Liu X.D."/>
            <person name="Liao X.Y."/>
            <person name="Jiang Y.T."/>
            <person name="Yu X."/>
            <person name="Hao Y."/>
            <person name="Huang J."/>
            <person name="Zhao X.W."/>
            <person name="Ke S."/>
            <person name="Chen Y.Y."/>
            <person name="Wu W.L."/>
            <person name="Hsu J.L."/>
            <person name="Lin Y.F."/>
            <person name="Huang M.D."/>
            <person name="Li C.Y."/>
            <person name="Huang L."/>
            <person name="Wang Z.W."/>
            <person name="Zhao X."/>
            <person name="Zhong W.Y."/>
            <person name="Peng D.H."/>
            <person name="Ahmad S."/>
            <person name="Lan S."/>
            <person name="Zhang J.S."/>
            <person name="Tsai W.C."/>
            <person name="Van de Peer Y."/>
            <person name="Liu Z.J."/>
        </authorList>
    </citation>
    <scope>NUCLEOTIDE SEQUENCE</scope>
    <source>
        <strain evidence="1">SCP</strain>
    </source>
</reference>
<keyword evidence="2" id="KW-1185">Reference proteome</keyword>
<organism evidence="1 2">
    <name type="scientific">Acorus gramineus</name>
    <name type="common">Dwarf sweet flag</name>
    <dbReference type="NCBI Taxonomy" id="55184"/>
    <lineage>
        <taxon>Eukaryota</taxon>
        <taxon>Viridiplantae</taxon>
        <taxon>Streptophyta</taxon>
        <taxon>Embryophyta</taxon>
        <taxon>Tracheophyta</taxon>
        <taxon>Spermatophyta</taxon>
        <taxon>Magnoliopsida</taxon>
        <taxon>Liliopsida</taxon>
        <taxon>Acoraceae</taxon>
        <taxon>Acorus</taxon>
    </lineage>
</organism>
<gene>
    <name evidence="1" type="ORF">QJS04_geneDACA019295</name>
</gene>
<evidence type="ECO:0000313" key="1">
    <source>
        <dbReference type="EMBL" id="KAK1258724.1"/>
    </source>
</evidence>